<dbReference type="InterPro" id="IPR027463">
    <property type="entry name" value="AcrB_DN_DC_subdom"/>
</dbReference>
<dbReference type="Gene3D" id="3.30.70.1430">
    <property type="entry name" value="Multidrug efflux transporter AcrB pore domain"/>
    <property type="match status" value="2"/>
</dbReference>
<organism evidence="2 3">
    <name type="scientific">Bacillus coahuilensis p1.1.43</name>
    <dbReference type="NCBI Taxonomy" id="1150625"/>
    <lineage>
        <taxon>Bacteria</taxon>
        <taxon>Bacillati</taxon>
        <taxon>Bacillota</taxon>
        <taxon>Bacilli</taxon>
        <taxon>Bacillales</taxon>
        <taxon>Bacillaceae</taxon>
        <taxon>Bacillus</taxon>
    </lineage>
</organism>
<dbReference type="GO" id="GO:0042910">
    <property type="term" value="F:xenobiotic transmembrane transporter activity"/>
    <property type="evidence" value="ECO:0007669"/>
    <property type="project" value="TreeGrafter"/>
</dbReference>
<dbReference type="Gene3D" id="3.30.2090.10">
    <property type="entry name" value="Multidrug efflux transporter AcrB TolC docking domain, DN and DC subdomains"/>
    <property type="match status" value="2"/>
</dbReference>
<dbReference type="GO" id="GO:0005886">
    <property type="term" value="C:plasma membrane"/>
    <property type="evidence" value="ECO:0007669"/>
    <property type="project" value="TreeGrafter"/>
</dbReference>
<dbReference type="Gene3D" id="1.20.1640.10">
    <property type="entry name" value="Multidrug efflux transporter AcrB transmembrane domain"/>
    <property type="match status" value="2"/>
</dbReference>
<dbReference type="RefSeq" id="WP_059350885.1">
    <property type="nucleotide sequence ID" value="NZ_LDYG01000026.1"/>
</dbReference>
<name>A0A147K916_9BACI</name>
<keyword evidence="1" id="KW-0812">Transmembrane</keyword>
<dbReference type="PANTHER" id="PTHR32063">
    <property type="match status" value="1"/>
</dbReference>
<comment type="caution">
    <text evidence="2">The sequence shown here is derived from an EMBL/GenBank/DDBJ whole genome shotgun (WGS) entry which is preliminary data.</text>
</comment>
<protein>
    <submittedName>
        <fullName evidence="2">Multidrug transporter</fullName>
    </submittedName>
</protein>
<feature type="transmembrane region" description="Helical" evidence="1">
    <location>
        <begin position="953"/>
        <end position="974"/>
    </location>
</feature>
<dbReference type="Proteomes" id="UP000074108">
    <property type="component" value="Unassembled WGS sequence"/>
</dbReference>
<dbReference type="Gene3D" id="3.30.70.1440">
    <property type="entry name" value="Multidrug efflux transporter AcrB pore domain"/>
    <property type="match status" value="1"/>
</dbReference>
<dbReference type="InterPro" id="IPR001036">
    <property type="entry name" value="Acrflvin-R"/>
</dbReference>
<keyword evidence="3" id="KW-1185">Reference proteome</keyword>
<feature type="transmembrane region" description="Helical" evidence="1">
    <location>
        <begin position="907"/>
        <end position="932"/>
    </location>
</feature>
<dbReference type="OrthoDB" id="9757876at2"/>
<sequence>MLSWMLKRSKIFMVLFLLCLIVGIYTFISLPQRELPEFSVNAGTITTIYPGATVQTVERDITNPIEEKLSTIDGIDEYSSSSAAGVSSIILTVEDGQDKNEVFSNVRQAVSDAASTFPDSVTEPNVTIISGGTAISSYTLTSDNRNELYDLKDEMVRWKEEIESIPGVSMVQIKGVTDEQITINLDSEKLSEYGIQFPTILTSINEEFSPTPLGKKEQDGQIVQLAIDSYGQIEELKKLYVGTSTDGNSIYLSDVGEILLESKSAKDLISYNDTPAISFTVNVKPGEDIPSVDESVSKKMMELSNSLPSSIEFNEYYSQATLVTDIFKGLYMSLAIAVIAVILTSSLGLSLSGAFVMALAVPLSVLIGLIPLPFANVDLNQISIIGAIIALGILVDDSIVVNDNIQRRYRLGDGALAGAVNGVKEIWVSIVTSTLAIVFTFSPLIFLSGGNGAFIRALPTVLITTILASTIVALFFVPMVRYQLYKRSNKMISDTPGLLGKPLNKLADWYADRVLRSIGKRPVVISLVGLMITTGIFGLVAFTPFEFFPAADREEVTIDVTLPIGTTLEETYEELSDMADVLSQDEGVFETSIFAGTGVPGLFTGSMDITGDYTGQIVVRVDRENQTAKGLIDEWTEPLRSEFSNATIFMNTIEQGPPSGAPVTVTISGPDIEKLTSIQASLQDRIEELGTELVLDNIGKPEPTISYSPNREIMEEYGISINQISEQIRLTTDGIPLSSFDNGITKKDMTLFIDRLQPEDSLQLSDIEIFAPAPTGPPSILTLDELLEENKTEELQRIPHLQGERSIVLRAFPGKVENFKEKVTTIVEDERSNLDDENYQISMGGENQAQNDFFAEIIVLFTIVIFLIYLLIAFQFNSLSLPFLVLVAVYLAIAGAIFGLFVTQTPISFLAVMGMVSLTGIVVRNSVVLIEFMEQGINKGMSLLEAVMESGRARIRPILLTALTSIVALIPIAVSGDALFTPLAVTIIAGILFSTILTLVIVPGLYFVFYRFRKNKRAID</sequence>
<dbReference type="AlphaFoldDB" id="A0A147K916"/>
<feature type="transmembrane region" description="Helical" evidence="1">
    <location>
        <begin position="354"/>
        <end position="375"/>
    </location>
</feature>
<accession>A0A147K916</accession>
<reference evidence="2 3" key="1">
    <citation type="journal article" date="2016" name="Front. Microbiol.">
        <title>Microevolution Analysis of Bacillus coahuilensis Unveils Differences in Phosphorus Acquisition Strategies and Their Regulation.</title>
        <authorList>
            <person name="Gomez-Lunar Z."/>
            <person name="Hernandez-Gonzalez I."/>
            <person name="Rodriguez-Torres M.D."/>
            <person name="Souza V."/>
            <person name="Olmedo-Alvarez G."/>
        </authorList>
    </citation>
    <scope>NUCLEOTIDE SEQUENCE [LARGE SCALE GENOMIC DNA]</scope>
    <source>
        <strain evidence="3">p1.1.43</strain>
    </source>
</reference>
<dbReference type="PRINTS" id="PR00702">
    <property type="entry name" value="ACRIFLAVINRP"/>
</dbReference>
<feature type="transmembrane region" description="Helical" evidence="1">
    <location>
        <begin position="381"/>
        <end position="401"/>
    </location>
</feature>
<feature type="transmembrane region" description="Helical" evidence="1">
    <location>
        <begin position="523"/>
        <end position="545"/>
    </location>
</feature>
<evidence type="ECO:0000313" key="3">
    <source>
        <dbReference type="Proteomes" id="UP000074108"/>
    </source>
</evidence>
<dbReference type="Pfam" id="PF00873">
    <property type="entry name" value="ACR_tran"/>
    <property type="match status" value="1"/>
</dbReference>
<feature type="transmembrane region" description="Helical" evidence="1">
    <location>
        <begin position="453"/>
        <end position="477"/>
    </location>
</feature>
<feature type="transmembrane region" description="Helical" evidence="1">
    <location>
        <begin position="329"/>
        <end position="347"/>
    </location>
</feature>
<feature type="transmembrane region" description="Helical" evidence="1">
    <location>
        <begin position="426"/>
        <end position="447"/>
    </location>
</feature>
<keyword evidence="1" id="KW-0472">Membrane</keyword>
<dbReference type="Gene3D" id="3.30.70.1320">
    <property type="entry name" value="Multidrug efflux transporter AcrB pore domain like"/>
    <property type="match status" value="1"/>
</dbReference>
<gene>
    <name evidence="2" type="ORF">Q75_07090</name>
</gene>
<dbReference type="PATRIC" id="fig|1150625.3.peg.1487"/>
<keyword evidence="1" id="KW-1133">Transmembrane helix</keyword>
<dbReference type="SUPFAM" id="SSF82693">
    <property type="entry name" value="Multidrug efflux transporter AcrB pore domain, PN1, PN2, PC1 and PC2 subdomains"/>
    <property type="match status" value="2"/>
</dbReference>
<evidence type="ECO:0000313" key="2">
    <source>
        <dbReference type="EMBL" id="KUP06842.1"/>
    </source>
</evidence>
<dbReference type="PANTHER" id="PTHR32063:SF18">
    <property type="entry name" value="CATION EFFLUX SYSTEM PROTEIN"/>
    <property type="match status" value="1"/>
</dbReference>
<dbReference type="SUPFAM" id="SSF82866">
    <property type="entry name" value="Multidrug efflux transporter AcrB transmembrane domain"/>
    <property type="match status" value="2"/>
</dbReference>
<feature type="transmembrane region" description="Helical" evidence="1">
    <location>
        <begin position="853"/>
        <end position="874"/>
    </location>
</feature>
<dbReference type="SUPFAM" id="SSF82714">
    <property type="entry name" value="Multidrug efflux transporter AcrB TolC docking domain, DN and DC subdomains"/>
    <property type="match status" value="1"/>
</dbReference>
<feature type="transmembrane region" description="Helical" evidence="1">
    <location>
        <begin position="881"/>
        <end position="901"/>
    </location>
</feature>
<feature type="transmembrane region" description="Helical" evidence="1">
    <location>
        <begin position="980"/>
        <end position="1009"/>
    </location>
</feature>
<evidence type="ECO:0000256" key="1">
    <source>
        <dbReference type="SAM" id="Phobius"/>
    </source>
</evidence>
<dbReference type="EMBL" id="LDYG01000026">
    <property type="protein sequence ID" value="KUP06842.1"/>
    <property type="molecule type" value="Genomic_DNA"/>
</dbReference>
<dbReference type="STRING" id="1150625.Q75_07090"/>
<proteinExistence type="predicted"/>